<protein>
    <submittedName>
        <fullName evidence="1">Uncharacterized protein</fullName>
    </submittedName>
</protein>
<evidence type="ECO:0000313" key="2">
    <source>
        <dbReference type="Proteomes" id="UP000680206"/>
    </source>
</evidence>
<dbReference type="RefSeq" id="WP_208239768.1">
    <property type="nucleotide sequence ID" value="NZ_JAGEPF010000006.1"/>
</dbReference>
<evidence type="ECO:0000313" key="1">
    <source>
        <dbReference type="EMBL" id="MBO2458094.1"/>
    </source>
</evidence>
<reference evidence="1 2" key="1">
    <citation type="submission" date="2021-03" db="EMBL/GenBank/DDBJ databases">
        <title>Actinomadura violae sp. nov., isolated from lichen in Thailand.</title>
        <authorList>
            <person name="Kanchanasin P."/>
            <person name="Saeng-In P."/>
            <person name="Phongsopitanun W."/>
            <person name="Yuki M."/>
            <person name="Kudo T."/>
            <person name="Ohkuma M."/>
            <person name="Tanasupawat S."/>
        </authorList>
    </citation>
    <scope>NUCLEOTIDE SEQUENCE [LARGE SCALE GENOMIC DNA]</scope>
    <source>
        <strain evidence="1 2">LCR2-06</strain>
    </source>
</reference>
<organism evidence="1 2">
    <name type="scientific">Actinomadura violacea</name>
    <dbReference type="NCBI Taxonomy" id="2819934"/>
    <lineage>
        <taxon>Bacteria</taxon>
        <taxon>Bacillati</taxon>
        <taxon>Actinomycetota</taxon>
        <taxon>Actinomycetes</taxon>
        <taxon>Streptosporangiales</taxon>
        <taxon>Thermomonosporaceae</taxon>
        <taxon>Actinomadura</taxon>
    </lineage>
</organism>
<accession>A0ABS3RPW0</accession>
<gene>
    <name evidence="1" type="ORF">J4709_10970</name>
</gene>
<proteinExistence type="predicted"/>
<name>A0ABS3RPW0_9ACTN</name>
<dbReference type="Proteomes" id="UP000680206">
    <property type="component" value="Unassembled WGS sequence"/>
</dbReference>
<dbReference type="EMBL" id="JAGEPF010000006">
    <property type="protein sequence ID" value="MBO2458094.1"/>
    <property type="molecule type" value="Genomic_DNA"/>
</dbReference>
<comment type="caution">
    <text evidence="1">The sequence shown here is derived from an EMBL/GenBank/DDBJ whole genome shotgun (WGS) entry which is preliminary data.</text>
</comment>
<sequence>MTKPLVEETGFVPLPSAEVRRRLIALVSSPYAEPSGDGDVVVLQGGWWYRGEYALEHRGQGTQVTHRVYNIASRGRWAVPLANRFFIGFADKTRAGFAELLRTIADQSEPRDR</sequence>
<keyword evidence="2" id="KW-1185">Reference proteome</keyword>